<dbReference type="PANTHER" id="PTHR33428">
    <property type="entry name" value="CHLOROPHYLLASE-2, CHLOROPLASTIC"/>
    <property type="match status" value="1"/>
</dbReference>
<proteinExistence type="predicted"/>
<protein>
    <submittedName>
        <fullName evidence="2">Alpha/beta hydrolase</fullName>
    </submittedName>
</protein>
<feature type="transmembrane region" description="Helical" evidence="1">
    <location>
        <begin position="100"/>
        <end position="118"/>
    </location>
</feature>
<evidence type="ECO:0000256" key="1">
    <source>
        <dbReference type="SAM" id="Phobius"/>
    </source>
</evidence>
<dbReference type="SUPFAM" id="SSF53474">
    <property type="entry name" value="alpha/beta-Hydrolases"/>
    <property type="match status" value="1"/>
</dbReference>
<keyword evidence="1" id="KW-1133">Transmembrane helix</keyword>
<feature type="transmembrane region" description="Helical" evidence="1">
    <location>
        <begin position="156"/>
        <end position="175"/>
    </location>
</feature>
<accession>A0ABW0R3R5</accession>
<feature type="transmembrane region" description="Helical" evidence="1">
    <location>
        <begin position="38"/>
        <end position="56"/>
    </location>
</feature>
<sequence length="735" mass="80808">MIEATEVQVVLRRRQRPGQWLKQRLSGLFAYDTRRWRAAVAAMWLIDCAALAASALGMPTGFGTMFDVVAGVCLNTIALPLASWVGAALLALIGLRVPRFTIGSALYTGIVLYFVLYFTDFGIVGSSIYAAVFTLLSATIGILVDTAFRSRRSAIMIGGGAVLASLVLWTIGPFADSGDGRGMARGEVNALGSGMQDPSVPGGYAVDAFTYGSGEDLHRAEFGKEVGIKSEAADASPYIEDDDWIWLREKFWGFDQTRLPLNGRVWMPEGAGPFPLVLMVHGNHLMEDFSDEGYGYLGELLASRGIIAVSVDENFLNYSAWSGIPDQDMKLRAWLLLKHIGQLEQFNADASSRLYGRIDFRNVALLGHSRGGQAVAMAADRDEWFQAVEGLPGRTSYSVRAVVAIAPTDTSVDGKQARLSNISYLTLQGAKDADLVNFNGDGQYDRTNFDATSDAFKASLYIGGANHSQFNTTWGQFDNAYPGQLFIRPKDKLSAEEQRQIAKTYVSAFLENVFHDAVEYRPLFRDYRIGLNLLPESDYYSQYQEGGFRLITGFEGTDRAKPSQGVTAEAFDMKDWRNVEAQNREHASKADKGVLLAWNNAGTYSVKVPSFDYVLSENAELMFSIVDMSTSPMNGRIQVEVKDRNGVVVRLPLDRFADVLPPPKTDFTWLPGMESELSDGKFANASEYVYQTVEIPLSDFEDADPDFTPSEWAEMTLAFDGGPGSVMLDDLGIMP</sequence>
<keyword evidence="1" id="KW-0472">Membrane</keyword>
<name>A0ABW0R3R5_9BACL</name>
<keyword evidence="2" id="KW-0378">Hydrolase</keyword>
<dbReference type="InterPro" id="IPR029058">
    <property type="entry name" value="AB_hydrolase_fold"/>
</dbReference>
<feature type="transmembrane region" description="Helical" evidence="1">
    <location>
        <begin position="68"/>
        <end position="93"/>
    </location>
</feature>
<keyword evidence="3" id="KW-1185">Reference proteome</keyword>
<dbReference type="Proteomes" id="UP001596108">
    <property type="component" value="Unassembled WGS sequence"/>
</dbReference>
<reference evidence="3" key="1">
    <citation type="journal article" date="2019" name="Int. J. Syst. Evol. Microbiol.">
        <title>The Global Catalogue of Microorganisms (GCM) 10K type strain sequencing project: providing services to taxonomists for standard genome sequencing and annotation.</title>
        <authorList>
            <consortium name="The Broad Institute Genomics Platform"/>
            <consortium name="The Broad Institute Genome Sequencing Center for Infectious Disease"/>
            <person name="Wu L."/>
            <person name="Ma J."/>
        </authorList>
    </citation>
    <scope>NUCLEOTIDE SEQUENCE [LARGE SCALE GENOMIC DNA]</scope>
    <source>
        <strain evidence="3">CGMCC 1.18578</strain>
    </source>
</reference>
<organism evidence="2 3">
    <name type="scientific">Cohnella yongneupensis</name>
    <dbReference type="NCBI Taxonomy" id="425006"/>
    <lineage>
        <taxon>Bacteria</taxon>
        <taxon>Bacillati</taxon>
        <taxon>Bacillota</taxon>
        <taxon>Bacilli</taxon>
        <taxon>Bacillales</taxon>
        <taxon>Paenibacillaceae</taxon>
        <taxon>Cohnella</taxon>
    </lineage>
</organism>
<keyword evidence="1" id="KW-0812">Transmembrane</keyword>
<evidence type="ECO:0000313" key="2">
    <source>
        <dbReference type="EMBL" id="MFC5531139.1"/>
    </source>
</evidence>
<dbReference type="Gene3D" id="3.40.50.1820">
    <property type="entry name" value="alpha/beta hydrolase"/>
    <property type="match status" value="1"/>
</dbReference>
<gene>
    <name evidence="2" type="ORF">ACFPQ4_17100</name>
</gene>
<dbReference type="RefSeq" id="WP_378113078.1">
    <property type="nucleotide sequence ID" value="NZ_JBHSNC010000051.1"/>
</dbReference>
<dbReference type="GO" id="GO:0016787">
    <property type="term" value="F:hydrolase activity"/>
    <property type="evidence" value="ECO:0007669"/>
    <property type="project" value="UniProtKB-KW"/>
</dbReference>
<dbReference type="EMBL" id="JBHSNC010000051">
    <property type="protein sequence ID" value="MFC5531139.1"/>
    <property type="molecule type" value="Genomic_DNA"/>
</dbReference>
<dbReference type="PANTHER" id="PTHR33428:SF2">
    <property type="entry name" value="CHLOROPHYLLASE-2"/>
    <property type="match status" value="1"/>
</dbReference>
<comment type="caution">
    <text evidence="2">The sequence shown here is derived from an EMBL/GenBank/DDBJ whole genome shotgun (WGS) entry which is preliminary data.</text>
</comment>
<feature type="transmembrane region" description="Helical" evidence="1">
    <location>
        <begin position="124"/>
        <end position="144"/>
    </location>
</feature>
<evidence type="ECO:0000313" key="3">
    <source>
        <dbReference type="Proteomes" id="UP001596108"/>
    </source>
</evidence>